<comment type="caution">
    <text evidence="4">The sequence shown here is derived from an EMBL/GenBank/DDBJ whole genome shotgun (WGS) entry which is preliminary data.</text>
</comment>
<feature type="region of interest" description="Disordered" evidence="1">
    <location>
        <begin position="535"/>
        <end position="584"/>
    </location>
</feature>
<evidence type="ECO:0000313" key="5">
    <source>
        <dbReference type="Proteomes" id="UP000292702"/>
    </source>
</evidence>
<name>A0A4R0RND4_9APHY</name>
<dbReference type="InterPro" id="IPR055427">
    <property type="entry name" value="TRAPPC13_N"/>
</dbReference>
<dbReference type="PANTHER" id="PTHR13134">
    <property type="entry name" value="TRAFFICKING PROTEIN PARTICLE COMPLEX SUBUNIT 13"/>
    <property type="match status" value="1"/>
</dbReference>
<dbReference type="Proteomes" id="UP000292702">
    <property type="component" value="Unassembled WGS sequence"/>
</dbReference>
<dbReference type="Pfam" id="PF23647">
    <property type="entry name" value="TRAPPC13_M"/>
    <property type="match status" value="1"/>
</dbReference>
<sequence length="726" mass="78940">MAVNEAFTHLVSLKVMRVSRPALTTAWEPFYSSSPSLSSRSTASIMSLQTKDPLPGHPNTLRDLTHMTEVLMLPAAFGAIQLGETFSGCIAVNNDSKSFDVSGVTLRVEMQSGTAKIVLAEVGGQDFQLGVAGTIEKVVHYEIKELGQHVLACTVSYSLPEFIRRERPQTEPVQTFRKYYKFNVTNPLSVKTKVHTPRSPSALLSSWEREKVFLELHVQNLTQDSMWLSKVEFECADAWTPEDVNGSKDGVTIFSGSMALMQPQDLRQYVYALIPKAIPKFPAAPIPGASIPLGKLSLEWRSSFGEPGRLTTSMLHRKIPPAEPLLQQQQQQPAIPQVRHPSAVPPYLQRSNTIGGVPQRAQSPQQRAMSPPLSAGATPAPYRPGSPFRNRSTPTGQQASIASRIQSPSPVPLTPNSSTRRPGEDVEVDLIVRSVPRDDVRVDRPFKMGFTVTVSAPIPPPSSDQRRKQRHLTLVVQHLEARRPTPAPAVLQPPAIVPGSWSPRLPSSGFSTPSPYGTPYRGDFPDNLAQKLMTASPRQAPGDTDSEDTDSEDEDGRTTARETPGGRGVAGTTASLPPPFFAADENGEKKQDVVYLGTSTLLLPPIRLVAPESTGVEAIDDASGHDRTTSVSTITTQSDADSELEVLVGGGRAVQVIASQDFELQYFPVRTGFATVGGLRLLLVADRLVDPEDAGAVHHARSQSVGQEKVRTLREWDVVAEVWVKA</sequence>
<feature type="compositionally biased region" description="Acidic residues" evidence="1">
    <location>
        <begin position="544"/>
        <end position="555"/>
    </location>
</feature>
<dbReference type="InterPro" id="IPR055429">
    <property type="entry name" value="TRAPPC13_M"/>
</dbReference>
<dbReference type="STRING" id="92696.A0A4R0RND4"/>
<accession>A0A4R0RND4</accession>
<feature type="domain" description="Trafficking protein particle complex subunit 13 N-terminal" evidence="2">
    <location>
        <begin position="9"/>
        <end position="184"/>
    </location>
</feature>
<dbReference type="OrthoDB" id="10250284at2759"/>
<reference evidence="4 5" key="1">
    <citation type="submission" date="2018-11" db="EMBL/GenBank/DDBJ databases">
        <title>Genome assembly of Steccherinum ochraceum LE-BIN_3174, the white-rot fungus of the Steccherinaceae family (The Residual Polyporoid clade, Polyporales, Basidiomycota).</title>
        <authorList>
            <person name="Fedorova T.V."/>
            <person name="Glazunova O.A."/>
            <person name="Landesman E.O."/>
            <person name="Moiseenko K.V."/>
            <person name="Psurtseva N.V."/>
            <person name="Savinova O.S."/>
            <person name="Shakhova N.V."/>
            <person name="Tyazhelova T.V."/>
            <person name="Vasina D.V."/>
        </authorList>
    </citation>
    <scope>NUCLEOTIDE SEQUENCE [LARGE SCALE GENOMIC DNA]</scope>
    <source>
        <strain evidence="4 5">LE-BIN_3174</strain>
    </source>
</reference>
<dbReference type="Pfam" id="PF06159">
    <property type="entry name" value="TRAPPC13_N"/>
    <property type="match status" value="1"/>
</dbReference>
<evidence type="ECO:0000259" key="3">
    <source>
        <dbReference type="Pfam" id="PF23647"/>
    </source>
</evidence>
<dbReference type="PANTHER" id="PTHR13134:SF3">
    <property type="entry name" value="TRAFFICKING PROTEIN PARTICLE COMPLEX SUBUNIT 13"/>
    <property type="match status" value="1"/>
</dbReference>
<feature type="region of interest" description="Disordered" evidence="1">
    <location>
        <begin position="325"/>
        <end position="425"/>
    </location>
</feature>
<gene>
    <name evidence="4" type="ORF">EIP91_002766</name>
</gene>
<feature type="compositionally biased region" description="Polar residues" evidence="1">
    <location>
        <begin position="349"/>
        <end position="368"/>
    </location>
</feature>
<proteinExistence type="predicted"/>
<feature type="domain" description="Trafficking protein particle complex subunit 13 middle" evidence="3">
    <location>
        <begin position="188"/>
        <end position="320"/>
    </location>
</feature>
<feature type="compositionally biased region" description="Polar residues" evidence="1">
    <location>
        <begin position="389"/>
        <end position="420"/>
    </location>
</feature>
<keyword evidence="5" id="KW-1185">Reference proteome</keyword>
<dbReference type="EMBL" id="RWJN01000185">
    <property type="protein sequence ID" value="TCD65368.1"/>
    <property type="molecule type" value="Genomic_DNA"/>
</dbReference>
<dbReference type="AlphaFoldDB" id="A0A4R0RND4"/>
<dbReference type="InterPro" id="IPR010378">
    <property type="entry name" value="TRAPPC13"/>
</dbReference>
<evidence type="ECO:0000259" key="2">
    <source>
        <dbReference type="Pfam" id="PF06159"/>
    </source>
</evidence>
<evidence type="ECO:0000313" key="4">
    <source>
        <dbReference type="EMBL" id="TCD65368.1"/>
    </source>
</evidence>
<feature type="compositionally biased region" description="Low complexity" evidence="1">
    <location>
        <begin position="325"/>
        <end position="337"/>
    </location>
</feature>
<dbReference type="GO" id="GO:1990072">
    <property type="term" value="C:TRAPPIII protein complex"/>
    <property type="evidence" value="ECO:0007669"/>
    <property type="project" value="TreeGrafter"/>
</dbReference>
<evidence type="ECO:0000256" key="1">
    <source>
        <dbReference type="SAM" id="MobiDB-lite"/>
    </source>
</evidence>
<evidence type="ECO:0008006" key="6">
    <source>
        <dbReference type="Google" id="ProtNLM"/>
    </source>
</evidence>
<organism evidence="4 5">
    <name type="scientific">Steccherinum ochraceum</name>
    <dbReference type="NCBI Taxonomy" id="92696"/>
    <lineage>
        <taxon>Eukaryota</taxon>
        <taxon>Fungi</taxon>
        <taxon>Dikarya</taxon>
        <taxon>Basidiomycota</taxon>
        <taxon>Agaricomycotina</taxon>
        <taxon>Agaricomycetes</taxon>
        <taxon>Polyporales</taxon>
        <taxon>Steccherinaceae</taxon>
        <taxon>Steccherinum</taxon>
    </lineage>
</organism>
<protein>
    <recommendedName>
        <fullName evidence="6">Trafficking protein particle complex subunit 13</fullName>
    </recommendedName>
</protein>